<gene>
    <name evidence="2" type="ORF">A1O5_08219</name>
</gene>
<name>W9WJX1_9EURO</name>
<protein>
    <submittedName>
        <fullName evidence="2">Uncharacterized protein</fullName>
    </submittedName>
</protein>
<comment type="caution">
    <text evidence="2">The sequence shown here is derived from an EMBL/GenBank/DDBJ whole genome shotgun (WGS) entry which is preliminary data.</text>
</comment>
<evidence type="ECO:0000313" key="3">
    <source>
        <dbReference type="Proteomes" id="UP000019471"/>
    </source>
</evidence>
<evidence type="ECO:0000313" key="2">
    <source>
        <dbReference type="EMBL" id="EXJ68427.1"/>
    </source>
</evidence>
<proteinExistence type="predicted"/>
<dbReference type="AlphaFoldDB" id="W9WJX1"/>
<dbReference type="Proteomes" id="UP000019471">
    <property type="component" value="Unassembled WGS sequence"/>
</dbReference>
<dbReference type="HOGENOM" id="CLU_076389_0_0_1"/>
<dbReference type="OrthoDB" id="4138114at2759"/>
<accession>W9WJX1</accession>
<organism evidence="2 3">
    <name type="scientific">Cladophialophora psammophila CBS 110553</name>
    <dbReference type="NCBI Taxonomy" id="1182543"/>
    <lineage>
        <taxon>Eukaryota</taxon>
        <taxon>Fungi</taxon>
        <taxon>Dikarya</taxon>
        <taxon>Ascomycota</taxon>
        <taxon>Pezizomycotina</taxon>
        <taxon>Eurotiomycetes</taxon>
        <taxon>Chaetothyriomycetidae</taxon>
        <taxon>Chaetothyriales</taxon>
        <taxon>Herpotrichiellaceae</taxon>
        <taxon>Cladophialophora</taxon>
    </lineage>
</organism>
<reference evidence="2 3" key="1">
    <citation type="submission" date="2013-03" db="EMBL/GenBank/DDBJ databases">
        <title>The Genome Sequence of Cladophialophora psammophila CBS 110553.</title>
        <authorList>
            <consortium name="The Broad Institute Genomics Platform"/>
            <person name="Cuomo C."/>
            <person name="de Hoog S."/>
            <person name="Gorbushina A."/>
            <person name="Walker B."/>
            <person name="Young S.K."/>
            <person name="Zeng Q."/>
            <person name="Gargeya S."/>
            <person name="Fitzgerald M."/>
            <person name="Haas B."/>
            <person name="Abouelleil A."/>
            <person name="Allen A.W."/>
            <person name="Alvarado L."/>
            <person name="Arachchi H.M."/>
            <person name="Berlin A.M."/>
            <person name="Chapman S.B."/>
            <person name="Gainer-Dewar J."/>
            <person name="Goldberg J."/>
            <person name="Griggs A."/>
            <person name="Gujja S."/>
            <person name="Hansen M."/>
            <person name="Howarth C."/>
            <person name="Imamovic A."/>
            <person name="Ireland A."/>
            <person name="Larimer J."/>
            <person name="McCowan C."/>
            <person name="Murphy C."/>
            <person name="Pearson M."/>
            <person name="Poon T.W."/>
            <person name="Priest M."/>
            <person name="Roberts A."/>
            <person name="Saif S."/>
            <person name="Shea T."/>
            <person name="Sisk P."/>
            <person name="Sykes S."/>
            <person name="Wortman J."/>
            <person name="Nusbaum C."/>
            <person name="Birren B."/>
        </authorList>
    </citation>
    <scope>NUCLEOTIDE SEQUENCE [LARGE SCALE GENOMIC DNA]</scope>
    <source>
        <strain evidence="2 3">CBS 110553</strain>
    </source>
</reference>
<dbReference type="GeneID" id="19192920"/>
<keyword evidence="3" id="KW-1185">Reference proteome</keyword>
<dbReference type="RefSeq" id="XP_007746993.1">
    <property type="nucleotide sequence ID" value="XM_007748803.1"/>
</dbReference>
<evidence type="ECO:0000256" key="1">
    <source>
        <dbReference type="SAM" id="MobiDB-lite"/>
    </source>
</evidence>
<feature type="compositionally biased region" description="Polar residues" evidence="1">
    <location>
        <begin position="66"/>
        <end position="80"/>
    </location>
</feature>
<dbReference type="EMBL" id="AMGX01000013">
    <property type="protein sequence ID" value="EXJ68427.1"/>
    <property type="molecule type" value="Genomic_DNA"/>
</dbReference>
<dbReference type="eggNOG" id="ENOG502TJTU">
    <property type="taxonomic scope" value="Eukaryota"/>
</dbReference>
<feature type="region of interest" description="Disordered" evidence="1">
    <location>
        <begin position="49"/>
        <end position="80"/>
    </location>
</feature>
<sequence length="318" mass="35208">MAPFIVVDGDDLAADAISDSVDEIDLPETCLDGDDNWHAFYTIMSSDPVHGDNDGDVQLPNPVQPPASNEPQLNLSSNGNNSVTFIVHPATSPATAVEELFAPLDIDDEDDEDAADINVQGNSLTPPSSPPAYGETVLHFGEIDLPFVPIEQHVPGHNDMTSGAVSHLDETSTDLLMDDNTICTSSNACQVAPYKVLRRHRLFNIGLPLADEGRLYDLPRDFLTTYRGLDRAVEEFRACDGDMINEMDSDTALLDMIVKRGGFTSNRFQEVVYPEDIIPFEYFQPAPRGNFELSGEEEVQDEEYWEEIKVQGKIWDEI</sequence>